<name>A0A401SLR5_CHIPU</name>
<protein>
    <submittedName>
        <fullName evidence="2">Uncharacterized protein</fullName>
    </submittedName>
</protein>
<feature type="compositionally biased region" description="Low complexity" evidence="1">
    <location>
        <begin position="89"/>
        <end position="103"/>
    </location>
</feature>
<evidence type="ECO:0000313" key="2">
    <source>
        <dbReference type="EMBL" id="GCC31345.1"/>
    </source>
</evidence>
<keyword evidence="3" id="KW-1185">Reference proteome</keyword>
<evidence type="ECO:0000313" key="3">
    <source>
        <dbReference type="Proteomes" id="UP000287033"/>
    </source>
</evidence>
<comment type="caution">
    <text evidence="2">The sequence shown here is derived from an EMBL/GenBank/DDBJ whole genome shotgun (WGS) entry which is preliminary data.</text>
</comment>
<feature type="region of interest" description="Disordered" evidence="1">
    <location>
        <begin position="77"/>
        <end position="110"/>
    </location>
</feature>
<dbReference type="Proteomes" id="UP000287033">
    <property type="component" value="Unassembled WGS sequence"/>
</dbReference>
<proteinExistence type="predicted"/>
<accession>A0A401SLR5</accession>
<reference evidence="2 3" key="1">
    <citation type="journal article" date="2018" name="Nat. Ecol. Evol.">
        <title>Shark genomes provide insights into elasmobranch evolution and the origin of vertebrates.</title>
        <authorList>
            <person name="Hara Y"/>
            <person name="Yamaguchi K"/>
            <person name="Onimaru K"/>
            <person name="Kadota M"/>
            <person name="Koyanagi M"/>
            <person name="Keeley SD"/>
            <person name="Tatsumi K"/>
            <person name="Tanaka K"/>
            <person name="Motone F"/>
            <person name="Kageyama Y"/>
            <person name="Nozu R"/>
            <person name="Adachi N"/>
            <person name="Nishimura O"/>
            <person name="Nakagawa R"/>
            <person name="Tanegashima C"/>
            <person name="Kiyatake I"/>
            <person name="Matsumoto R"/>
            <person name="Murakumo K"/>
            <person name="Nishida K"/>
            <person name="Terakita A"/>
            <person name="Kuratani S"/>
            <person name="Sato K"/>
            <person name="Hyodo S Kuraku.S."/>
        </authorList>
    </citation>
    <scope>NUCLEOTIDE SEQUENCE [LARGE SCALE GENOMIC DNA]</scope>
</reference>
<gene>
    <name evidence="2" type="ORF">chiPu_0009802</name>
</gene>
<evidence type="ECO:0000256" key="1">
    <source>
        <dbReference type="SAM" id="MobiDB-lite"/>
    </source>
</evidence>
<organism evidence="2 3">
    <name type="scientific">Chiloscyllium punctatum</name>
    <name type="common">Brownbanded bambooshark</name>
    <name type="synonym">Hemiscyllium punctatum</name>
    <dbReference type="NCBI Taxonomy" id="137246"/>
    <lineage>
        <taxon>Eukaryota</taxon>
        <taxon>Metazoa</taxon>
        <taxon>Chordata</taxon>
        <taxon>Craniata</taxon>
        <taxon>Vertebrata</taxon>
        <taxon>Chondrichthyes</taxon>
        <taxon>Elasmobranchii</taxon>
        <taxon>Galeomorphii</taxon>
        <taxon>Galeoidea</taxon>
        <taxon>Orectolobiformes</taxon>
        <taxon>Hemiscylliidae</taxon>
        <taxon>Chiloscyllium</taxon>
    </lineage>
</organism>
<dbReference type="AlphaFoldDB" id="A0A401SLR5"/>
<sequence>MGLRVSTGLIEAPAAGTGQSCSSLQAGPRPFVPSRAIAKRHGKYVGCKSKSGYRDPSWDTGYMLGCLDKFKAVAEGHQPPKTKNCSQRSTEAAAPSAPADTPETAPPPYSTQYPKLTVTSSDSDSQVDEIAALVASRLHCRDAAQYAGAVAFPNISYTSLASQGHRARPAGYDDCPCFQLGGYCLLFHQWCRSWAE</sequence>
<dbReference type="EMBL" id="BEZZ01000356">
    <property type="protein sequence ID" value="GCC31345.1"/>
    <property type="molecule type" value="Genomic_DNA"/>
</dbReference>